<keyword evidence="1" id="KW-1133">Transmembrane helix</keyword>
<proteinExistence type="evidence at transcript level"/>
<evidence type="ECO:0000313" key="2">
    <source>
        <dbReference type="EMBL" id="BAM20177.1"/>
    </source>
</evidence>
<evidence type="ECO:0008006" key="3">
    <source>
        <dbReference type="Google" id="ProtNLM"/>
    </source>
</evidence>
<evidence type="ECO:0000256" key="1">
    <source>
        <dbReference type="SAM" id="Phobius"/>
    </source>
</evidence>
<sequence>MNLFLRLKIIKMHESHNKNKLINIKLVTSIINIIISLVGSFIVKITGSHPSRLGLICFSFVQKLLFYQNEIVQKIITIAISFSHCKRHLFKQLPISNQNHCSHFNKFY</sequence>
<organism evidence="2">
    <name type="scientific">Papilio xuthus</name>
    <name type="common">Asian swallowtail butterfly</name>
    <dbReference type="NCBI Taxonomy" id="66420"/>
    <lineage>
        <taxon>Eukaryota</taxon>
        <taxon>Metazoa</taxon>
        <taxon>Ecdysozoa</taxon>
        <taxon>Arthropoda</taxon>
        <taxon>Hexapoda</taxon>
        <taxon>Insecta</taxon>
        <taxon>Pterygota</taxon>
        <taxon>Neoptera</taxon>
        <taxon>Endopterygota</taxon>
        <taxon>Lepidoptera</taxon>
        <taxon>Glossata</taxon>
        <taxon>Ditrysia</taxon>
        <taxon>Papilionoidea</taxon>
        <taxon>Papilionidae</taxon>
        <taxon>Papilioninae</taxon>
        <taxon>Papilio</taxon>
    </lineage>
</organism>
<name>I4DQI7_PAPXU</name>
<feature type="transmembrane region" description="Helical" evidence="1">
    <location>
        <begin position="21"/>
        <end position="43"/>
    </location>
</feature>
<protein>
    <recommendedName>
        <fullName evidence="3">Transmembrane protein</fullName>
    </recommendedName>
</protein>
<keyword evidence="1" id="KW-0472">Membrane</keyword>
<accession>I4DQI7</accession>
<keyword evidence="1" id="KW-0812">Transmembrane</keyword>
<dbReference type="EMBL" id="AK404211">
    <property type="protein sequence ID" value="BAM20177.1"/>
    <property type="molecule type" value="mRNA"/>
</dbReference>
<dbReference type="AlphaFoldDB" id="I4DQI7"/>
<reference evidence="2" key="1">
    <citation type="journal article" date="2012" name="BMC Biol.">
        <title>Comprehensive microarray-based analysis for stage-specific larval camouflage pattern-associated genes in the swallowtail butterfly, Papilio xuthus.</title>
        <authorList>
            <person name="Futahashi R."/>
            <person name="Shirataki H."/>
            <person name="Narita T."/>
            <person name="Mita K."/>
            <person name="Fujiwara H."/>
        </authorList>
    </citation>
    <scope>NUCLEOTIDE SEQUENCE</scope>
    <source>
        <tissue evidence="2">Epidermis</tissue>
    </source>
</reference>